<dbReference type="AlphaFoldDB" id="A0A6A3VDH4"/>
<dbReference type="Proteomes" id="UP000433483">
    <property type="component" value="Unassembled WGS sequence"/>
</dbReference>
<protein>
    <submittedName>
        <fullName evidence="1">Uncharacterized protein</fullName>
    </submittedName>
</protein>
<organism evidence="1 2">
    <name type="scientific">Phytophthora fragariae</name>
    <dbReference type="NCBI Taxonomy" id="53985"/>
    <lineage>
        <taxon>Eukaryota</taxon>
        <taxon>Sar</taxon>
        <taxon>Stramenopiles</taxon>
        <taxon>Oomycota</taxon>
        <taxon>Peronosporomycetes</taxon>
        <taxon>Peronosporales</taxon>
        <taxon>Peronosporaceae</taxon>
        <taxon>Phytophthora</taxon>
    </lineage>
</organism>
<proteinExistence type="predicted"/>
<evidence type="ECO:0000313" key="1">
    <source>
        <dbReference type="EMBL" id="KAE9158729.1"/>
    </source>
</evidence>
<name>A0A6A3VDH4_9STRA</name>
<gene>
    <name evidence="1" type="ORF">PF005_g32328</name>
</gene>
<sequence length="74" mass="7706">MVEEIVWGWDADFRDQNADSEAPESSAVVSNSCSRQASLNSASAGNLSSLQALAQAASAALSEAEDADEAEEED</sequence>
<evidence type="ECO:0000313" key="2">
    <source>
        <dbReference type="Proteomes" id="UP000433483"/>
    </source>
</evidence>
<keyword evidence="2" id="KW-1185">Reference proteome</keyword>
<dbReference type="EMBL" id="QXGB01007733">
    <property type="protein sequence ID" value="KAE9158729.1"/>
    <property type="molecule type" value="Genomic_DNA"/>
</dbReference>
<comment type="caution">
    <text evidence="1">The sequence shown here is derived from an EMBL/GenBank/DDBJ whole genome shotgun (WGS) entry which is preliminary data.</text>
</comment>
<reference evidence="1 2" key="1">
    <citation type="submission" date="2018-08" db="EMBL/GenBank/DDBJ databases">
        <title>Genomic investigation of the strawberry pathogen Phytophthora fragariae indicates pathogenicity is determined by transcriptional variation in three key races.</title>
        <authorList>
            <person name="Adams T.M."/>
            <person name="Armitage A.D."/>
            <person name="Sobczyk M.K."/>
            <person name="Bates H.J."/>
            <person name="Dunwell J.M."/>
            <person name="Nellist C.F."/>
            <person name="Harrison R.J."/>
        </authorList>
    </citation>
    <scope>NUCLEOTIDE SEQUENCE [LARGE SCALE GENOMIC DNA]</scope>
    <source>
        <strain evidence="1 2">NOV-27</strain>
    </source>
</reference>
<accession>A0A6A3VDH4</accession>